<keyword evidence="3" id="KW-0808">Transferase</keyword>
<proteinExistence type="predicted"/>
<gene>
    <name evidence="3" type="ORF">OL497_21025</name>
</gene>
<evidence type="ECO:0000256" key="1">
    <source>
        <dbReference type="SAM" id="Phobius"/>
    </source>
</evidence>
<dbReference type="Proteomes" id="UP001207742">
    <property type="component" value="Unassembled WGS sequence"/>
</dbReference>
<dbReference type="RefSeq" id="WP_264733213.1">
    <property type="nucleotide sequence ID" value="NZ_JAPDNR010000001.1"/>
</dbReference>
<dbReference type="InterPro" id="IPR050640">
    <property type="entry name" value="Bact_2-comp_sensor_kinase"/>
</dbReference>
<keyword evidence="1" id="KW-0812">Transmembrane</keyword>
<dbReference type="PANTHER" id="PTHR34220">
    <property type="entry name" value="SENSOR HISTIDINE KINASE YPDA"/>
    <property type="match status" value="1"/>
</dbReference>
<protein>
    <submittedName>
        <fullName evidence="3">Histidine kinase</fullName>
    </submittedName>
</protein>
<evidence type="ECO:0000313" key="4">
    <source>
        <dbReference type="Proteomes" id="UP001207742"/>
    </source>
</evidence>
<dbReference type="InterPro" id="IPR036890">
    <property type="entry name" value="HATPase_C_sf"/>
</dbReference>
<evidence type="ECO:0000313" key="3">
    <source>
        <dbReference type="EMBL" id="MCW3486397.1"/>
    </source>
</evidence>
<keyword evidence="1" id="KW-1133">Transmembrane helix</keyword>
<reference evidence="3 4" key="1">
    <citation type="submission" date="2022-10" db="EMBL/GenBank/DDBJ databases">
        <title>Chitinophaga nivalis PC15 sp. nov., isolated from Pyeongchang county, South Korea.</title>
        <authorList>
            <person name="Trinh H.N."/>
        </authorList>
    </citation>
    <scope>NUCLEOTIDE SEQUENCE [LARGE SCALE GENOMIC DNA]</scope>
    <source>
        <strain evidence="3 4">PC14</strain>
    </source>
</reference>
<dbReference type="SUPFAM" id="SSF55874">
    <property type="entry name" value="ATPase domain of HSP90 chaperone/DNA topoisomerase II/histidine kinase"/>
    <property type="match status" value="1"/>
</dbReference>
<keyword evidence="1" id="KW-0472">Membrane</keyword>
<sequence>MYRLKVTTLIKHFNGWLICLSIPLVFMVGHAGWPRLRMILSSPFFLLFFLSYFFLYYLHTYYLFPQLYLKKHWTKYFSVMASLLALFYYLQPFDLLFVYVLAPPGMQRQGFDIVSIFLWILTIALSVAIESTHRWHLTEQWALRAEAGKASAELAFLKAQINPHFLFNTLNNIYSLAVTKKENTAECLLKLSNILRYITDEVHQEMVPLQLEVSCIQDFIDLQQIRLGDNMQVHFNIHGNISHCNIIPLILMTFVENAFKYGTSNREQGTICISLNVTDHQLKFYCRNTCFHMKRPDNSSGIGIANSRHRLELLYPDKHVLNIDVTQEHYTVDLTLHH</sequence>
<dbReference type="InterPro" id="IPR010559">
    <property type="entry name" value="Sig_transdc_His_kin_internal"/>
</dbReference>
<keyword evidence="4" id="KW-1185">Reference proteome</keyword>
<dbReference type="GO" id="GO:0016301">
    <property type="term" value="F:kinase activity"/>
    <property type="evidence" value="ECO:0007669"/>
    <property type="project" value="UniProtKB-KW"/>
</dbReference>
<name>A0ABT3IQZ1_9BACT</name>
<feature type="transmembrane region" description="Helical" evidence="1">
    <location>
        <begin position="45"/>
        <end position="64"/>
    </location>
</feature>
<dbReference type="EMBL" id="JAPDNS010000002">
    <property type="protein sequence ID" value="MCW3486397.1"/>
    <property type="molecule type" value="Genomic_DNA"/>
</dbReference>
<feature type="transmembrane region" description="Helical" evidence="1">
    <location>
        <begin position="12"/>
        <end position="33"/>
    </location>
</feature>
<keyword evidence="3" id="KW-0418">Kinase</keyword>
<accession>A0ABT3IQZ1</accession>
<feature type="domain" description="Signal transduction histidine kinase internal region" evidence="2">
    <location>
        <begin position="152"/>
        <end position="230"/>
    </location>
</feature>
<feature type="transmembrane region" description="Helical" evidence="1">
    <location>
        <begin position="76"/>
        <end position="101"/>
    </location>
</feature>
<comment type="caution">
    <text evidence="3">The sequence shown here is derived from an EMBL/GenBank/DDBJ whole genome shotgun (WGS) entry which is preliminary data.</text>
</comment>
<feature type="transmembrane region" description="Helical" evidence="1">
    <location>
        <begin position="113"/>
        <end position="129"/>
    </location>
</feature>
<dbReference type="Gene3D" id="3.30.565.10">
    <property type="entry name" value="Histidine kinase-like ATPase, C-terminal domain"/>
    <property type="match status" value="1"/>
</dbReference>
<dbReference type="Pfam" id="PF06580">
    <property type="entry name" value="His_kinase"/>
    <property type="match status" value="1"/>
</dbReference>
<dbReference type="PANTHER" id="PTHR34220:SF7">
    <property type="entry name" value="SENSOR HISTIDINE KINASE YPDA"/>
    <property type="match status" value="1"/>
</dbReference>
<evidence type="ECO:0000259" key="2">
    <source>
        <dbReference type="Pfam" id="PF06580"/>
    </source>
</evidence>
<organism evidence="3 4">
    <name type="scientific">Chitinophaga nivalis</name>
    <dbReference type="NCBI Taxonomy" id="2991709"/>
    <lineage>
        <taxon>Bacteria</taxon>
        <taxon>Pseudomonadati</taxon>
        <taxon>Bacteroidota</taxon>
        <taxon>Chitinophagia</taxon>
        <taxon>Chitinophagales</taxon>
        <taxon>Chitinophagaceae</taxon>
        <taxon>Chitinophaga</taxon>
    </lineage>
</organism>